<dbReference type="InterPro" id="IPR052910">
    <property type="entry name" value="ABC-Purine-Binding"/>
</dbReference>
<dbReference type="GO" id="GO:0005886">
    <property type="term" value="C:plasma membrane"/>
    <property type="evidence" value="ECO:0007669"/>
    <property type="project" value="InterPro"/>
</dbReference>
<dbReference type="PROSITE" id="PS51257">
    <property type="entry name" value="PROKAR_LIPOPROTEIN"/>
    <property type="match status" value="1"/>
</dbReference>
<gene>
    <name evidence="4" type="ORF">IAA08_00850</name>
</gene>
<evidence type="ECO:0000313" key="4">
    <source>
        <dbReference type="EMBL" id="HIZ06466.1"/>
    </source>
</evidence>
<evidence type="ECO:0000259" key="3">
    <source>
        <dbReference type="Pfam" id="PF02608"/>
    </source>
</evidence>
<dbReference type="PANTHER" id="PTHR43208:SF1">
    <property type="entry name" value="ABC TRANSPORTER SUBSTRATE-BINDING PROTEIN"/>
    <property type="match status" value="1"/>
</dbReference>
<reference evidence="4" key="2">
    <citation type="submission" date="2021-04" db="EMBL/GenBank/DDBJ databases">
        <authorList>
            <person name="Gilroy R."/>
        </authorList>
    </citation>
    <scope>NUCLEOTIDE SEQUENCE</scope>
    <source>
        <strain evidence="4">CHK192-9172</strain>
    </source>
</reference>
<evidence type="ECO:0000256" key="1">
    <source>
        <dbReference type="ARBA" id="ARBA00022729"/>
    </source>
</evidence>
<dbReference type="Pfam" id="PF02608">
    <property type="entry name" value="Bmp"/>
    <property type="match status" value="1"/>
</dbReference>
<sequence>MKKKLLSIILAAALAVSCLAGCGNAANDSSKGSADNEKQTGGATAVSDLKIGEIESYVINDGGWCQATHTGLVNAMEECGIPEENLLTLENIAEDQASVQAAAEQLIDEGCDIIIGASTGYSGYLSDMAADYPDVTFAQWGTETDGLVAYELRSYEAMFVAGYVCELMSQDENTKLGFSASMDEFSVRTAINSYALGAKYANPKATVQVACADTWYDPDKETQCAKSLIDAGIKYMGMEATSPAVAQTCEANGAYCVGYHVDMSQYAPDAVLFSFTWNFAPIFKQIFEDKAAGGEMKSLYYEGGECAQLTEFSDLVPEDIQQKGNELKEKIASGEVQVYAGPLSDDKGNELVAEGQVMDDATILLQDFYVSNVDCAWSK</sequence>
<protein>
    <submittedName>
        <fullName evidence="4">BMP family ABC transporter substrate-binding protein</fullName>
    </submittedName>
</protein>
<dbReference type="InterPro" id="IPR003760">
    <property type="entry name" value="PnrA-like"/>
</dbReference>
<dbReference type="PANTHER" id="PTHR43208">
    <property type="entry name" value="ABC TRANSPORTER SUBSTRATE-BINDING PROTEIN"/>
    <property type="match status" value="1"/>
</dbReference>
<evidence type="ECO:0000313" key="5">
    <source>
        <dbReference type="Proteomes" id="UP000824024"/>
    </source>
</evidence>
<feature type="domain" description="ABC transporter substrate-binding protein PnrA-like" evidence="3">
    <location>
        <begin position="57"/>
        <end position="339"/>
    </location>
</feature>
<keyword evidence="1 2" id="KW-0732">Signal</keyword>
<proteinExistence type="predicted"/>
<name>A0A9D2D0S0_9FIRM</name>
<evidence type="ECO:0000256" key="2">
    <source>
        <dbReference type="SAM" id="SignalP"/>
    </source>
</evidence>
<reference evidence="4" key="1">
    <citation type="journal article" date="2021" name="PeerJ">
        <title>Extensive microbial diversity within the chicken gut microbiome revealed by metagenomics and culture.</title>
        <authorList>
            <person name="Gilroy R."/>
            <person name="Ravi A."/>
            <person name="Getino M."/>
            <person name="Pursley I."/>
            <person name="Horton D.L."/>
            <person name="Alikhan N.F."/>
            <person name="Baker D."/>
            <person name="Gharbi K."/>
            <person name="Hall N."/>
            <person name="Watson M."/>
            <person name="Adriaenssens E.M."/>
            <person name="Foster-Nyarko E."/>
            <person name="Jarju S."/>
            <person name="Secka A."/>
            <person name="Antonio M."/>
            <person name="Oren A."/>
            <person name="Chaudhuri R.R."/>
            <person name="La Ragione R."/>
            <person name="Hildebrand F."/>
            <person name="Pallen M.J."/>
        </authorList>
    </citation>
    <scope>NUCLEOTIDE SEQUENCE</scope>
    <source>
        <strain evidence="4">CHK192-9172</strain>
    </source>
</reference>
<accession>A0A9D2D0S0</accession>
<dbReference type="EMBL" id="DXCH01000024">
    <property type="protein sequence ID" value="HIZ06466.1"/>
    <property type="molecule type" value="Genomic_DNA"/>
</dbReference>
<comment type="caution">
    <text evidence="4">The sequence shown here is derived from an EMBL/GenBank/DDBJ whole genome shotgun (WGS) entry which is preliminary data.</text>
</comment>
<feature type="chain" id="PRO_5039390242" evidence="2">
    <location>
        <begin position="26"/>
        <end position="379"/>
    </location>
</feature>
<dbReference type="Proteomes" id="UP000824024">
    <property type="component" value="Unassembled WGS sequence"/>
</dbReference>
<dbReference type="AlphaFoldDB" id="A0A9D2D0S0"/>
<organism evidence="4 5">
    <name type="scientific">Candidatus Eubacterium avistercoris</name>
    <dbReference type="NCBI Taxonomy" id="2838567"/>
    <lineage>
        <taxon>Bacteria</taxon>
        <taxon>Bacillati</taxon>
        <taxon>Bacillota</taxon>
        <taxon>Clostridia</taxon>
        <taxon>Eubacteriales</taxon>
        <taxon>Eubacteriaceae</taxon>
        <taxon>Eubacterium</taxon>
    </lineage>
</organism>
<dbReference type="Gene3D" id="3.40.50.2300">
    <property type="match status" value="2"/>
</dbReference>
<feature type="signal peptide" evidence="2">
    <location>
        <begin position="1"/>
        <end position="25"/>
    </location>
</feature>